<evidence type="ECO:0000256" key="3">
    <source>
        <dbReference type="ARBA" id="ARBA00022692"/>
    </source>
</evidence>
<evidence type="ECO:0000313" key="9">
    <source>
        <dbReference type="Proteomes" id="UP000838160"/>
    </source>
</evidence>
<feature type="transmembrane region" description="Helical" evidence="6">
    <location>
        <begin position="254"/>
        <end position="274"/>
    </location>
</feature>
<comment type="caution">
    <text evidence="8">The sequence shown here is derived from an EMBL/GenBank/DDBJ whole genome shotgun (WGS) entry which is preliminary data.</text>
</comment>
<dbReference type="Proteomes" id="UP000838160">
    <property type="component" value="Unassembled WGS sequence"/>
</dbReference>
<reference evidence="8" key="1">
    <citation type="submission" date="2021-12" db="EMBL/GenBank/DDBJ databases">
        <authorList>
            <person name="Rodrigo-Torres L."/>
            <person name="Arahal R. D."/>
            <person name="Lucena T."/>
        </authorList>
    </citation>
    <scope>NUCLEOTIDE SEQUENCE</scope>
    <source>
        <strain evidence="8">CECT 8226</strain>
    </source>
</reference>
<feature type="domain" description="Type II secretion system protein GspF" evidence="7">
    <location>
        <begin position="142"/>
        <end position="269"/>
    </location>
</feature>
<feature type="transmembrane region" description="Helical" evidence="6">
    <location>
        <begin position="78"/>
        <end position="99"/>
    </location>
</feature>
<evidence type="ECO:0000256" key="6">
    <source>
        <dbReference type="SAM" id="Phobius"/>
    </source>
</evidence>
<organism evidence="8 9">
    <name type="scientific">Vibrio hippocampi</name>
    <dbReference type="NCBI Taxonomy" id="654686"/>
    <lineage>
        <taxon>Bacteria</taxon>
        <taxon>Pseudomonadati</taxon>
        <taxon>Pseudomonadota</taxon>
        <taxon>Gammaproteobacteria</taxon>
        <taxon>Vibrionales</taxon>
        <taxon>Vibrionaceae</taxon>
        <taxon>Vibrio</taxon>
    </lineage>
</organism>
<dbReference type="EMBL" id="CAKLCM010000003">
    <property type="protein sequence ID" value="CAH0529499.1"/>
    <property type="molecule type" value="Genomic_DNA"/>
</dbReference>
<evidence type="ECO:0000256" key="2">
    <source>
        <dbReference type="ARBA" id="ARBA00022475"/>
    </source>
</evidence>
<protein>
    <recommendedName>
        <fullName evidence="7">Type II secretion system protein GspF domain-containing protein</fullName>
    </recommendedName>
</protein>
<feature type="transmembrane region" description="Helical" evidence="6">
    <location>
        <begin position="6"/>
        <end position="23"/>
    </location>
</feature>
<evidence type="ECO:0000256" key="1">
    <source>
        <dbReference type="ARBA" id="ARBA00004651"/>
    </source>
</evidence>
<dbReference type="InterPro" id="IPR018076">
    <property type="entry name" value="T2SS_GspF_dom"/>
</dbReference>
<evidence type="ECO:0000259" key="7">
    <source>
        <dbReference type="Pfam" id="PF00482"/>
    </source>
</evidence>
<keyword evidence="3 6" id="KW-0812">Transmembrane</keyword>
<keyword evidence="5 6" id="KW-0472">Membrane</keyword>
<sequence>MILVISAVAILIAIGLVLLEMRSRGLRNKRLNQYIVKNQPLAPVPSNRILIGFAKESRKELEQKLLDAGYHNKNLARYYFPAKLAVVVMVGIGIMMSSMLLQDKLVMMLAATVLTILVPDMLLEMKRRYMVRRISRGLPYLLDMMAVCVQTGMTIEATFSYLHKELYVFDKNLCYQIKKTSDASKILGLEKALNDLSLRLPSPEMQSFVLTIIQNLHYGTSVANILSDLAEDMRRIQLLRVEEKVGKLAAKMSVPLILLIMFPIVILILAPGVMQLDMNFNLGG</sequence>
<name>A0ABM8ZLU7_9VIBR</name>
<dbReference type="RefSeq" id="WP_237486091.1">
    <property type="nucleotide sequence ID" value="NZ_CAKLCM010000003.1"/>
</dbReference>
<evidence type="ECO:0000313" key="8">
    <source>
        <dbReference type="EMBL" id="CAH0529499.1"/>
    </source>
</evidence>
<keyword evidence="2" id="KW-1003">Cell membrane</keyword>
<feature type="transmembrane region" description="Helical" evidence="6">
    <location>
        <begin position="105"/>
        <end position="123"/>
    </location>
</feature>
<gene>
    <name evidence="8" type="ORF">VHP8226_03253</name>
</gene>
<evidence type="ECO:0000256" key="5">
    <source>
        <dbReference type="ARBA" id="ARBA00023136"/>
    </source>
</evidence>
<dbReference type="PANTHER" id="PTHR35007:SF2">
    <property type="entry name" value="PILUS ASSEMBLE PROTEIN"/>
    <property type="match status" value="1"/>
</dbReference>
<proteinExistence type="predicted"/>
<keyword evidence="4 6" id="KW-1133">Transmembrane helix</keyword>
<evidence type="ECO:0000256" key="4">
    <source>
        <dbReference type="ARBA" id="ARBA00022989"/>
    </source>
</evidence>
<comment type="subcellular location">
    <subcellularLocation>
        <location evidence="1">Cell membrane</location>
        <topology evidence="1">Multi-pass membrane protein</topology>
    </subcellularLocation>
</comment>
<accession>A0ABM8ZLU7</accession>
<keyword evidence="9" id="KW-1185">Reference proteome</keyword>
<dbReference type="Pfam" id="PF00482">
    <property type="entry name" value="T2SSF"/>
    <property type="match status" value="1"/>
</dbReference>
<dbReference type="PANTHER" id="PTHR35007">
    <property type="entry name" value="INTEGRAL MEMBRANE PROTEIN-RELATED"/>
    <property type="match status" value="1"/>
</dbReference>